<organism evidence="1 2">
    <name type="scientific">Pyronema omphalodes (strain CBS 100304)</name>
    <name type="common">Pyronema confluens</name>
    <dbReference type="NCBI Taxonomy" id="1076935"/>
    <lineage>
        <taxon>Eukaryota</taxon>
        <taxon>Fungi</taxon>
        <taxon>Dikarya</taxon>
        <taxon>Ascomycota</taxon>
        <taxon>Pezizomycotina</taxon>
        <taxon>Pezizomycetes</taxon>
        <taxon>Pezizales</taxon>
        <taxon>Pyronemataceae</taxon>
        <taxon>Pyronema</taxon>
    </lineage>
</organism>
<dbReference type="Proteomes" id="UP000018144">
    <property type="component" value="Unassembled WGS sequence"/>
</dbReference>
<gene>
    <name evidence="1" type="ORF">PCON_02287</name>
</gene>
<evidence type="ECO:0000313" key="1">
    <source>
        <dbReference type="EMBL" id="CCX04449.1"/>
    </source>
</evidence>
<sequence length="61" mass="6655">MISKRLIYRCSSTLGSIPIPLLSNNIPSHFPKASNTCACCMPISSSPQVSINHLILQRASR</sequence>
<dbReference type="AlphaFoldDB" id="U4KY12"/>
<proteinExistence type="predicted"/>
<name>U4KY12_PYROM</name>
<protein>
    <submittedName>
        <fullName evidence="1">Uncharacterized protein</fullName>
    </submittedName>
</protein>
<dbReference type="EMBL" id="HF935204">
    <property type="protein sequence ID" value="CCX04449.1"/>
    <property type="molecule type" value="Genomic_DNA"/>
</dbReference>
<keyword evidence="2" id="KW-1185">Reference proteome</keyword>
<accession>U4KY12</accession>
<reference evidence="1 2" key="1">
    <citation type="journal article" date="2013" name="PLoS Genet.">
        <title>The genome and development-dependent transcriptomes of Pyronema confluens: a window into fungal evolution.</title>
        <authorList>
            <person name="Traeger S."/>
            <person name="Altegoer F."/>
            <person name="Freitag M."/>
            <person name="Gabaldon T."/>
            <person name="Kempken F."/>
            <person name="Kumar A."/>
            <person name="Marcet-Houben M."/>
            <person name="Poggeler S."/>
            <person name="Stajich J.E."/>
            <person name="Nowrousian M."/>
        </authorList>
    </citation>
    <scope>NUCLEOTIDE SEQUENCE [LARGE SCALE GENOMIC DNA]</scope>
    <source>
        <strain evidence="2">CBS 100304</strain>
        <tissue evidence="1">Vegetative mycelium</tissue>
    </source>
</reference>
<evidence type="ECO:0000313" key="2">
    <source>
        <dbReference type="Proteomes" id="UP000018144"/>
    </source>
</evidence>